<sequence length="411" mass="43914">MGEYWPEKHKSDKLESAKAYKVKDVLRQPSIGPCLQFSPPSLQAAYFRTSMGDHLHWDQQVAMVECLRLLVLGLDGCTKLGFQRTLEAFGPGWVVCLLWLAALQSPAAYKQCRVALVTLLRLAMALASAHSSSQLRDQIYAATPFESPQLALLTRLLLFPHIFNAVLEAACCPGFGLQAAAVGFRAACLLAGRGAQELIRFGSSTQYLAAAAALNSSWAAMLQPALPLHVPQHASLAGRSAEMLLALATLHLTTAALLVYATYVSLWAQLRLWLRQRLQEAANSHREAVTVGGVTVRAQQLAAMHSCCPAASLLDPFSSAWDKGTSAALHLMVLGLVCQAALFCSKLLVLQLLPQLLPLTLMDVYYPPCPDSACTSAAAVAAADAAAGPWWSGGSAAAGEASAGSWWLFAC</sequence>
<keyword evidence="1" id="KW-0812">Transmembrane</keyword>
<evidence type="ECO:0000313" key="3">
    <source>
        <dbReference type="Proteomes" id="UP000256970"/>
    </source>
</evidence>
<name>A0A383WIX3_TETOB</name>
<keyword evidence="1" id="KW-0472">Membrane</keyword>
<keyword evidence="1" id="KW-1133">Transmembrane helix</keyword>
<protein>
    <submittedName>
        <fullName evidence="2">Uncharacterized protein</fullName>
    </submittedName>
</protein>
<dbReference type="Proteomes" id="UP000256970">
    <property type="component" value="Unassembled WGS sequence"/>
</dbReference>
<proteinExistence type="predicted"/>
<dbReference type="EMBL" id="FNXT01001276">
    <property type="protein sequence ID" value="SZX77203.1"/>
    <property type="molecule type" value="Genomic_DNA"/>
</dbReference>
<evidence type="ECO:0000313" key="2">
    <source>
        <dbReference type="EMBL" id="SZX77203.1"/>
    </source>
</evidence>
<feature type="transmembrane region" description="Helical" evidence="1">
    <location>
        <begin position="244"/>
        <end position="268"/>
    </location>
</feature>
<feature type="transmembrane region" description="Helical" evidence="1">
    <location>
        <begin position="327"/>
        <end position="349"/>
    </location>
</feature>
<keyword evidence="3" id="KW-1185">Reference proteome</keyword>
<dbReference type="AlphaFoldDB" id="A0A383WIX3"/>
<reference evidence="2 3" key="1">
    <citation type="submission" date="2016-10" db="EMBL/GenBank/DDBJ databases">
        <authorList>
            <person name="Cai Z."/>
        </authorList>
    </citation>
    <scope>NUCLEOTIDE SEQUENCE [LARGE SCALE GENOMIC DNA]</scope>
</reference>
<organism evidence="2 3">
    <name type="scientific">Tetradesmus obliquus</name>
    <name type="common">Green alga</name>
    <name type="synonym">Acutodesmus obliquus</name>
    <dbReference type="NCBI Taxonomy" id="3088"/>
    <lineage>
        <taxon>Eukaryota</taxon>
        <taxon>Viridiplantae</taxon>
        <taxon>Chlorophyta</taxon>
        <taxon>core chlorophytes</taxon>
        <taxon>Chlorophyceae</taxon>
        <taxon>CS clade</taxon>
        <taxon>Sphaeropleales</taxon>
        <taxon>Scenedesmaceae</taxon>
        <taxon>Tetradesmus</taxon>
    </lineage>
</organism>
<accession>A0A383WIX3</accession>
<evidence type="ECO:0000256" key="1">
    <source>
        <dbReference type="SAM" id="Phobius"/>
    </source>
</evidence>
<gene>
    <name evidence="2" type="ORF">BQ4739_LOCUS17545</name>
</gene>